<protein>
    <submittedName>
        <fullName evidence="1">Uncharacterized protein</fullName>
    </submittedName>
</protein>
<name>A0A0J6YLX4_COCIT</name>
<evidence type="ECO:0000313" key="1">
    <source>
        <dbReference type="EMBL" id="KMP08685.1"/>
    </source>
</evidence>
<accession>A0A0J6YLX4</accession>
<reference evidence="2" key="1">
    <citation type="journal article" date="2010" name="Genome Res.">
        <title>Population genomic sequencing of Coccidioides fungi reveals recent hybridization and transposon control.</title>
        <authorList>
            <person name="Neafsey D.E."/>
            <person name="Barker B.M."/>
            <person name="Sharpton T.J."/>
            <person name="Stajich J.E."/>
            <person name="Park D.J."/>
            <person name="Whiston E."/>
            <person name="Hung C.-Y."/>
            <person name="McMahan C."/>
            <person name="White J."/>
            <person name="Sykes S."/>
            <person name="Heiman D."/>
            <person name="Young S."/>
            <person name="Zeng Q."/>
            <person name="Abouelleil A."/>
            <person name="Aftuck L."/>
            <person name="Bessette D."/>
            <person name="Brown A."/>
            <person name="FitzGerald M."/>
            <person name="Lui A."/>
            <person name="Macdonald J.P."/>
            <person name="Priest M."/>
            <person name="Orbach M.J."/>
            <person name="Galgiani J.N."/>
            <person name="Kirkland T.N."/>
            <person name="Cole G.T."/>
            <person name="Birren B.W."/>
            <person name="Henn M.R."/>
            <person name="Taylor J.W."/>
            <person name="Rounsley S.D."/>
        </authorList>
    </citation>
    <scope>NUCLEOTIDE SEQUENCE [LARGE SCALE GENOMIC DNA]</scope>
    <source>
        <strain evidence="2">RMSCC 2394</strain>
    </source>
</reference>
<sequence>MELCKNKKGGKKQACQHECRASLDKGKAKSSLPGDRGTVMERRATWWRTELRARRGRVKIKRRVWHANLEQDDPGRHAMVTYLNSLTFTLTIFKSTTIADCPNPQPIGATKEKQDDMPLTSLPLELLENISQLT</sequence>
<organism evidence="1 2">
    <name type="scientific">Coccidioides immitis RMSCC 2394</name>
    <dbReference type="NCBI Taxonomy" id="404692"/>
    <lineage>
        <taxon>Eukaryota</taxon>
        <taxon>Fungi</taxon>
        <taxon>Dikarya</taxon>
        <taxon>Ascomycota</taxon>
        <taxon>Pezizomycotina</taxon>
        <taxon>Eurotiomycetes</taxon>
        <taxon>Eurotiomycetidae</taxon>
        <taxon>Onygenales</taxon>
        <taxon>Onygenaceae</taxon>
        <taxon>Coccidioides</taxon>
    </lineage>
</organism>
<proteinExistence type="predicted"/>
<dbReference type="Proteomes" id="UP000054565">
    <property type="component" value="Unassembled WGS sequence"/>
</dbReference>
<evidence type="ECO:0000313" key="2">
    <source>
        <dbReference type="Proteomes" id="UP000054565"/>
    </source>
</evidence>
<dbReference type="EMBL" id="DS028098">
    <property type="protein sequence ID" value="KMP08685.1"/>
    <property type="molecule type" value="Genomic_DNA"/>
</dbReference>
<gene>
    <name evidence="1" type="ORF">CIRG_08366</name>
</gene>
<dbReference type="AlphaFoldDB" id="A0A0J6YLX4"/>